<name>A0ABR2MJN3_9ASPA</name>
<sequence>MHKGIPAQRWSKDPTTMVKSKQALPCIFARGYFQDSSPDLKDDHSYILPVLLRFDGQPEVDDEESFLNKDPFSSSASIASNPLARRSHSLDSLIELAARNLLGRLLRARFLSPVLAQLDLLGWLHSQLISPKLLSSSIDPMDSLIPSACRTPILITFFTLAST</sequence>
<evidence type="ECO:0000313" key="1">
    <source>
        <dbReference type="EMBL" id="KAK8964394.1"/>
    </source>
</evidence>
<gene>
    <name evidence="1" type="ORF">KSP40_PGU014011</name>
</gene>
<reference evidence="1 2" key="1">
    <citation type="journal article" date="2022" name="Nat. Plants">
        <title>Genomes of leafy and leafless Platanthera orchids illuminate the evolution of mycoheterotrophy.</title>
        <authorList>
            <person name="Li M.H."/>
            <person name="Liu K.W."/>
            <person name="Li Z."/>
            <person name="Lu H.C."/>
            <person name="Ye Q.L."/>
            <person name="Zhang D."/>
            <person name="Wang J.Y."/>
            <person name="Li Y.F."/>
            <person name="Zhong Z.M."/>
            <person name="Liu X."/>
            <person name="Yu X."/>
            <person name="Liu D.K."/>
            <person name="Tu X.D."/>
            <person name="Liu B."/>
            <person name="Hao Y."/>
            <person name="Liao X.Y."/>
            <person name="Jiang Y.T."/>
            <person name="Sun W.H."/>
            <person name="Chen J."/>
            <person name="Chen Y.Q."/>
            <person name="Ai Y."/>
            <person name="Zhai J.W."/>
            <person name="Wu S.S."/>
            <person name="Zhou Z."/>
            <person name="Hsiao Y.Y."/>
            <person name="Wu W.L."/>
            <person name="Chen Y.Y."/>
            <person name="Lin Y.F."/>
            <person name="Hsu J.L."/>
            <person name="Li C.Y."/>
            <person name="Wang Z.W."/>
            <person name="Zhao X."/>
            <person name="Zhong W.Y."/>
            <person name="Ma X.K."/>
            <person name="Ma L."/>
            <person name="Huang J."/>
            <person name="Chen G.Z."/>
            <person name="Huang M.Z."/>
            <person name="Huang L."/>
            <person name="Peng D.H."/>
            <person name="Luo Y.B."/>
            <person name="Zou S.Q."/>
            <person name="Chen S.P."/>
            <person name="Lan S."/>
            <person name="Tsai W.C."/>
            <person name="Van de Peer Y."/>
            <person name="Liu Z.J."/>
        </authorList>
    </citation>
    <scope>NUCLEOTIDE SEQUENCE [LARGE SCALE GENOMIC DNA]</scope>
    <source>
        <strain evidence="1">Lor288</strain>
    </source>
</reference>
<dbReference type="Proteomes" id="UP001412067">
    <property type="component" value="Unassembled WGS sequence"/>
</dbReference>
<keyword evidence="2" id="KW-1185">Reference proteome</keyword>
<protein>
    <submittedName>
        <fullName evidence="1">Uncharacterized protein</fullName>
    </submittedName>
</protein>
<proteinExistence type="predicted"/>
<accession>A0ABR2MJN3</accession>
<comment type="caution">
    <text evidence="1">The sequence shown here is derived from an EMBL/GenBank/DDBJ whole genome shotgun (WGS) entry which is preliminary data.</text>
</comment>
<dbReference type="EMBL" id="JBBWWR010000007">
    <property type="protein sequence ID" value="KAK8964394.1"/>
    <property type="molecule type" value="Genomic_DNA"/>
</dbReference>
<evidence type="ECO:0000313" key="2">
    <source>
        <dbReference type="Proteomes" id="UP001412067"/>
    </source>
</evidence>
<organism evidence="1 2">
    <name type="scientific">Platanthera guangdongensis</name>
    <dbReference type="NCBI Taxonomy" id="2320717"/>
    <lineage>
        <taxon>Eukaryota</taxon>
        <taxon>Viridiplantae</taxon>
        <taxon>Streptophyta</taxon>
        <taxon>Embryophyta</taxon>
        <taxon>Tracheophyta</taxon>
        <taxon>Spermatophyta</taxon>
        <taxon>Magnoliopsida</taxon>
        <taxon>Liliopsida</taxon>
        <taxon>Asparagales</taxon>
        <taxon>Orchidaceae</taxon>
        <taxon>Orchidoideae</taxon>
        <taxon>Orchideae</taxon>
        <taxon>Orchidinae</taxon>
        <taxon>Platanthera</taxon>
    </lineage>
</organism>